<feature type="region of interest" description="Disordered" evidence="1">
    <location>
        <begin position="117"/>
        <end position="330"/>
    </location>
</feature>
<evidence type="ECO:0000256" key="1">
    <source>
        <dbReference type="SAM" id="MobiDB-lite"/>
    </source>
</evidence>
<feature type="compositionally biased region" description="Pro residues" evidence="1">
    <location>
        <begin position="45"/>
        <end position="57"/>
    </location>
</feature>
<dbReference type="EMBL" id="CADCTP010000236">
    <property type="protein sequence ID" value="CAA9264953.1"/>
    <property type="molecule type" value="Genomic_DNA"/>
</dbReference>
<protein>
    <submittedName>
        <fullName evidence="2">SpoIIM</fullName>
    </submittedName>
</protein>
<feature type="region of interest" description="Disordered" evidence="1">
    <location>
        <begin position="1"/>
        <end position="90"/>
    </location>
</feature>
<feature type="non-terminal residue" evidence="2">
    <location>
        <position position="1"/>
    </location>
</feature>
<gene>
    <name evidence="2" type="ORF">AVDCRST_MAG41-2596</name>
</gene>
<feature type="compositionally biased region" description="Low complexity" evidence="1">
    <location>
        <begin position="298"/>
        <end position="307"/>
    </location>
</feature>
<feature type="non-terminal residue" evidence="2">
    <location>
        <position position="330"/>
    </location>
</feature>
<dbReference type="AlphaFoldDB" id="A0A6J4J109"/>
<reference evidence="2" key="1">
    <citation type="submission" date="2020-02" db="EMBL/GenBank/DDBJ databases">
        <authorList>
            <person name="Meier V. D."/>
        </authorList>
    </citation>
    <scope>NUCLEOTIDE SEQUENCE</scope>
    <source>
        <strain evidence="2">AVDCRST_MAG41</strain>
    </source>
</reference>
<name>A0A6J4J109_9ACTN</name>
<feature type="compositionally biased region" description="Basic residues" evidence="1">
    <location>
        <begin position="167"/>
        <end position="179"/>
    </location>
</feature>
<evidence type="ECO:0000313" key="2">
    <source>
        <dbReference type="EMBL" id="CAA9264953.1"/>
    </source>
</evidence>
<sequence length="330" mass="35112">GHRRVRRAALGGVAPAGGAGVPPPADRRGGRRAGHALPADRHPPVAGPYPLARPGPGRPAVLAGGPGPRRGGRRFRPGLVGGAAVRRGDLPGRGVPVLAVVVRGGDRVLGGVVRADRLGGGAPGAVGPDRHPRAGPTARRQRLRHLLLGEPGPVLRLPGLDEQRPGSRGHPRARHHADRHHLDPVAERGRRRAHRRADGRQRRGRRLLRADQPARDPRADRGVRRRRRRAPARLGLGGPRAAAPRAGAGRGRPGGDHRRARPGRGAADQRGDRGVRHAVAAADLGPDRDRRTGRGAVPRLRLAVRPARGPRRRDRRPGGRPARGHRPGRL</sequence>
<accession>A0A6J4J109</accession>
<organism evidence="2">
    <name type="scientific">uncultured Mycobacteriales bacterium</name>
    <dbReference type="NCBI Taxonomy" id="581187"/>
    <lineage>
        <taxon>Bacteria</taxon>
        <taxon>Bacillati</taxon>
        <taxon>Actinomycetota</taxon>
        <taxon>Actinomycetes</taxon>
        <taxon>Mycobacteriales</taxon>
        <taxon>environmental samples</taxon>
    </lineage>
</organism>
<proteinExistence type="predicted"/>
<feature type="compositionally biased region" description="Basic and acidic residues" evidence="1">
    <location>
        <begin position="208"/>
        <end position="222"/>
    </location>
</feature>